<dbReference type="EMBL" id="JAZHFS010000001">
    <property type="protein sequence ID" value="MEF2110867.1"/>
    <property type="molecule type" value="Genomic_DNA"/>
</dbReference>
<keyword evidence="2" id="KW-1185">Reference proteome</keyword>
<dbReference type="Proteomes" id="UP001498469">
    <property type="component" value="Unassembled WGS sequence"/>
</dbReference>
<comment type="caution">
    <text evidence="1">The sequence shown here is derived from an EMBL/GenBank/DDBJ whole genome shotgun (WGS) entry which is preliminary data.</text>
</comment>
<evidence type="ECO:0000313" key="2">
    <source>
        <dbReference type="Proteomes" id="UP001498469"/>
    </source>
</evidence>
<sequence>MDNEMLKVYQRDITILKMQKKGLLKQLAKVEKGIIETQEYCRQILGGINVDMLVRSRASKELSKAMFISKKEANKIMNNMVREVKSTKKI</sequence>
<gene>
    <name evidence="1" type="ORF">SJI18_00930</name>
</gene>
<dbReference type="RefSeq" id="WP_216247478.1">
    <property type="nucleotide sequence ID" value="NZ_JAZHFS010000001.1"/>
</dbReference>
<name>A0ABU7UHI8_9CLOT</name>
<organism evidence="1 2">
    <name type="scientific">Clostridium frigoriphilum</name>
    <dbReference type="NCBI Taxonomy" id="443253"/>
    <lineage>
        <taxon>Bacteria</taxon>
        <taxon>Bacillati</taxon>
        <taxon>Bacillota</taxon>
        <taxon>Clostridia</taxon>
        <taxon>Eubacteriales</taxon>
        <taxon>Clostridiaceae</taxon>
        <taxon>Clostridium</taxon>
    </lineage>
</organism>
<reference evidence="1 2" key="1">
    <citation type="submission" date="2023-11" db="EMBL/GenBank/DDBJ databases">
        <title>Draft genome sequence of a psychrophilic Clostridium strain from permafrost water brine.</title>
        <authorList>
            <person name="Shcherbakova V.A."/>
            <person name="Trubitsyn V.E."/>
            <person name="Zakharyuk A.G."/>
        </authorList>
    </citation>
    <scope>NUCLEOTIDE SEQUENCE [LARGE SCALE GENOMIC DNA]</scope>
    <source>
        <strain evidence="1 2">14F</strain>
    </source>
</reference>
<evidence type="ECO:0000313" key="1">
    <source>
        <dbReference type="EMBL" id="MEF2110867.1"/>
    </source>
</evidence>
<proteinExistence type="predicted"/>
<accession>A0ABU7UHI8</accession>
<protein>
    <submittedName>
        <fullName evidence="1">Uncharacterized protein</fullName>
    </submittedName>
</protein>